<dbReference type="Gene3D" id="3.30.530.20">
    <property type="match status" value="1"/>
</dbReference>
<feature type="compositionally biased region" description="Basic and acidic residues" evidence="1">
    <location>
        <begin position="97"/>
        <end position="115"/>
    </location>
</feature>
<gene>
    <name evidence="2" type="ORF">HFV08_08255</name>
</gene>
<dbReference type="RefSeq" id="WP_168537387.1">
    <property type="nucleotide sequence ID" value="NZ_JAAWWP010000004.1"/>
</dbReference>
<proteinExistence type="predicted"/>
<reference evidence="2 3" key="1">
    <citation type="submission" date="2020-04" db="EMBL/GenBank/DDBJ databases">
        <title>Phylogenetic Diversity and Antibacterial Activity against Ralstonia solanacearum of Endophytic Actinomycete Isolated from Moss.</title>
        <authorList>
            <person name="Zhuang X."/>
        </authorList>
    </citation>
    <scope>NUCLEOTIDE SEQUENCE [LARGE SCALE GENOMIC DNA]</scope>
    <source>
        <strain evidence="2 3">LD120</strain>
    </source>
</reference>
<evidence type="ECO:0000256" key="1">
    <source>
        <dbReference type="SAM" id="MobiDB-lite"/>
    </source>
</evidence>
<feature type="compositionally biased region" description="Pro residues" evidence="1">
    <location>
        <begin position="116"/>
        <end position="125"/>
    </location>
</feature>
<accession>A0ABX1GZM3</accession>
<sequence>MSEPEHRRFEIRRSFAVDATPEQVWAALTEGGAGWLRPFAYEPRAGGAAPCGGTVVTWDPPRQLTCTTGGLGPWDSGSWASGSGDPGSWDSRSGDSGSRDSRSEDSGSRDPRPPDPRTPPVPPPGRLDHCIEARDGGRRSCVWYVHTGRLAVAPPRRNVLIGTPGITAGTPDEQLESLARRTDFALHTLREYLVHFPGRPATFTALPAPRRAARTPVDPAAPAPGTLARMVRALGLPEDAAQGARVRATGPEGQELDALVDFRDPYFLGLRTDEALYRFCGSDHPGGPAGLTVHDFAPGADAKGTELAWRNWFSQLFG</sequence>
<dbReference type="InterPro" id="IPR023393">
    <property type="entry name" value="START-like_dom_sf"/>
</dbReference>
<dbReference type="Proteomes" id="UP000772196">
    <property type="component" value="Unassembled WGS sequence"/>
</dbReference>
<protein>
    <submittedName>
        <fullName evidence="2">SRPBCC domain-containing protein</fullName>
    </submittedName>
</protein>
<evidence type="ECO:0000313" key="3">
    <source>
        <dbReference type="Proteomes" id="UP000772196"/>
    </source>
</evidence>
<organism evidence="2 3">
    <name type="scientific">Streptomyces physcomitrii</name>
    <dbReference type="NCBI Taxonomy" id="2724184"/>
    <lineage>
        <taxon>Bacteria</taxon>
        <taxon>Bacillati</taxon>
        <taxon>Actinomycetota</taxon>
        <taxon>Actinomycetes</taxon>
        <taxon>Kitasatosporales</taxon>
        <taxon>Streptomycetaceae</taxon>
        <taxon>Streptomyces</taxon>
    </lineage>
</organism>
<name>A0ABX1GZM3_9ACTN</name>
<feature type="region of interest" description="Disordered" evidence="1">
    <location>
        <begin position="64"/>
        <end position="131"/>
    </location>
</feature>
<comment type="caution">
    <text evidence="2">The sequence shown here is derived from an EMBL/GenBank/DDBJ whole genome shotgun (WGS) entry which is preliminary data.</text>
</comment>
<keyword evidence="3" id="KW-1185">Reference proteome</keyword>
<dbReference type="SUPFAM" id="SSF55961">
    <property type="entry name" value="Bet v1-like"/>
    <property type="match status" value="1"/>
</dbReference>
<dbReference type="EMBL" id="JAAWWP010000004">
    <property type="protein sequence ID" value="NKI41228.1"/>
    <property type="molecule type" value="Genomic_DNA"/>
</dbReference>
<evidence type="ECO:0000313" key="2">
    <source>
        <dbReference type="EMBL" id="NKI41228.1"/>
    </source>
</evidence>
<feature type="compositionally biased region" description="Low complexity" evidence="1">
    <location>
        <begin position="73"/>
        <end position="96"/>
    </location>
</feature>